<dbReference type="PANTHER" id="PTHR11761:SF8">
    <property type="entry name" value="LARGE RIBOSOMAL SUBUNIT PROTEIN UL14"/>
    <property type="match status" value="1"/>
</dbReference>
<organism evidence="6 7">
    <name type="scientific">Durusdinium trenchii</name>
    <dbReference type="NCBI Taxonomy" id="1381693"/>
    <lineage>
        <taxon>Eukaryota</taxon>
        <taxon>Sar</taxon>
        <taxon>Alveolata</taxon>
        <taxon>Dinophyceae</taxon>
        <taxon>Suessiales</taxon>
        <taxon>Symbiodiniaceae</taxon>
        <taxon>Durusdinium</taxon>
    </lineage>
</organism>
<dbReference type="EMBL" id="CAXAMN010013180">
    <property type="protein sequence ID" value="CAK9040055.1"/>
    <property type="molecule type" value="Genomic_DNA"/>
</dbReference>
<dbReference type="CDD" id="cd00337">
    <property type="entry name" value="Ribosomal_uL14"/>
    <property type="match status" value="1"/>
</dbReference>
<dbReference type="Proteomes" id="UP001642484">
    <property type="component" value="Unassembled WGS sequence"/>
</dbReference>
<name>A0ABP0LPF3_9DINO</name>
<dbReference type="SUPFAM" id="SSF50193">
    <property type="entry name" value="Ribosomal protein L14"/>
    <property type="match status" value="1"/>
</dbReference>
<evidence type="ECO:0008006" key="8">
    <source>
        <dbReference type="Google" id="ProtNLM"/>
    </source>
</evidence>
<gene>
    <name evidence="6" type="ORF">CCMP2556_LOCUS21630</name>
</gene>
<dbReference type="PANTHER" id="PTHR11761">
    <property type="entry name" value="50S/60S RIBOSOMAL PROTEIN L14/L23"/>
    <property type="match status" value="1"/>
</dbReference>
<feature type="chain" id="PRO_5047362879" description="50S ribosomal protein L14" evidence="5">
    <location>
        <begin position="31"/>
        <end position="146"/>
    </location>
</feature>
<keyword evidence="7" id="KW-1185">Reference proteome</keyword>
<dbReference type="Pfam" id="PF00238">
    <property type="entry name" value="Ribosomal_L14"/>
    <property type="match status" value="1"/>
</dbReference>
<feature type="signal peptide" evidence="5">
    <location>
        <begin position="1"/>
        <end position="30"/>
    </location>
</feature>
<comment type="similarity">
    <text evidence="1 4">Belongs to the universal ribosomal protein uL14 family.</text>
</comment>
<evidence type="ECO:0000256" key="5">
    <source>
        <dbReference type="SAM" id="SignalP"/>
    </source>
</evidence>
<sequence>MEAQTSNGVRRGLLALAAMVAVAWLRSAPSEDFLLMCQDNSGAYKMKVMGVVGKGSKPHIRAIEPGDVVVVIGRTGGPKNKVLRAIVTRMRRGSPDPLKNGMRNTFDTNCGVLVDKEGNPVGSKILGKIDPRCAMRWPKLAQLASR</sequence>
<evidence type="ECO:0000256" key="1">
    <source>
        <dbReference type="ARBA" id="ARBA00010745"/>
    </source>
</evidence>
<keyword evidence="3 4" id="KW-0687">Ribonucleoprotein</keyword>
<evidence type="ECO:0000256" key="2">
    <source>
        <dbReference type="ARBA" id="ARBA00022980"/>
    </source>
</evidence>
<dbReference type="InterPro" id="IPR036853">
    <property type="entry name" value="Ribosomal_uL14_sf"/>
</dbReference>
<dbReference type="GO" id="GO:0005840">
    <property type="term" value="C:ribosome"/>
    <property type="evidence" value="ECO:0007669"/>
    <property type="project" value="UniProtKB-KW"/>
</dbReference>
<proteinExistence type="inferred from homology"/>
<dbReference type="InterPro" id="IPR000218">
    <property type="entry name" value="Ribosomal_uL14"/>
</dbReference>
<accession>A0ABP0LPF3</accession>
<comment type="caution">
    <text evidence="6">The sequence shown here is derived from an EMBL/GenBank/DDBJ whole genome shotgun (WGS) entry which is preliminary data.</text>
</comment>
<dbReference type="Gene3D" id="2.40.150.20">
    <property type="entry name" value="Ribosomal protein L14"/>
    <property type="match status" value="1"/>
</dbReference>
<keyword evidence="2 4" id="KW-0689">Ribosomal protein</keyword>
<protein>
    <recommendedName>
        <fullName evidence="8">50S ribosomal protein L14</fullName>
    </recommendedName>
</protein>
<reference evidence="6 7" key="1">
    <citation type="submission" date="2024-02" db="EMBL/GenBank/DDBJ databases">
        <authorList>
            <person name="Chen Y."/>
            <person name="Shah S."/>
            <person name="Dougan E. K."/>
            <person name="Thang M."/>
            <person name="Chan C."/>
        </authorList>
    </citation>
    <scope>NUCLEOTIDE SEQUENCE [LARGE SCALE GENOMIC DNA]</scope>
</reference>
<evidence type="ECO:0000313" key="6">
    <source>
        <dbReference type="EMBL" id="CAK9040055.1"/>
    </source>
</evidence>
<evidence type="ECO:0000256" key="3">
    <source>
        <dbReference type="ARBA" id="ARBA00023274"/>
    </source>
</evidence>
<evidence type="ECO:0000256" key="4">
    <source>
        <dbReference type="RuleBase" id="RU003949"/>
    </source>
</evidence>
<evidence type="ECO:0000313" key="7">
    <source>
        <dbReference type="Proteomes" id="UP001642484"/>
    </source>
</evidence>
<dbReference type="SMART" id="SM01374">
    <property type="entry name" value="Ribosomal_L14"/>
    <property type="match status" value="1"/>
</dbReference>
<keyword evidence="5" id="KW-0732">Signal</keyword>